<sequence length="120" mass="12799">MSVPGALAGERPCDTDLKGNRLCTPVTAETWEYAFSPAESAFYETPSAFILDGRAYASILDGWAQSARMHSLIALQTLAASSIAAIQSALTKCLPTVADSMTRPGIRSEMMLLPDQNADT</sequence>
<evidence type="ECO:0000313" key="2">
    <source>
        <dbReference type="Proteomes" id="UP000009134"/>
    </source>
</evidence>
<dbReference type="EMBL" id="CP000248">
    <property type="protein sequence ID" value="ABD26610.1"/>
    <property type="molecule type" value="Genomic_DNA"/>
</dbReference>
<organism evidence="1 2">
    <name type="scientific">Novosphingobium aromaticivorans (strain ATCC 700278 / DSM 12444 / CCUG 56034 / CIP 105152 / NBRC 16084 / F199)</name>
    <dbReference type="NCBI Taxonomy" id="279238"/>
    <lineage>
        <taxon>Bacteria</taxon>
        <taxon>Pseudomonadati</taxon>
        <taxon>Pseudomonadota</taxon>
        <taxon>Alphaproteobacteria</taxon>
        <taxon>Sphingomonadales</taxon>
        <taxon>Sphingomonadaceae</taxon>
        <taxon>Novosphingobium</taxon>
    </lineage>
</organism>
<dbReference type="AlphaFoldDB" id="Q2G6B3"/>
<reference evidence="2" key="1">
    <citation type="submission" date="2006-01" db="EMBL/GenBank/DDBJ databases">
        <title>Complete sequence of Novosphingobium aromaticivorans DSM 12444.</title>
        <authorList>
            <consortium name="US DOE Joint Genome Institute"/>
            <person name="Copeland A."/>
            <person name="Lucas S."/>
            <person name="Lapidus A."/>
            <person name="Barry K."/>
            <person name="Detter J.C."/>
            <person name="Glavina T."/>
            <person name="Hammon N."/>
            <person name="Israni S."/>
            <person name="Pitluck S."/>
            <person name="Chain P."/>
            <person name="Malfatti S."/>
            <person name="Shin M."/>
            <person name="Vergez L."/>
            <person name="Schmutz J."/>
            <person name="Larimer F."/>
            <person name="Land M."/>
            <person name="Kyrpides N."/>
            <person name="Ivanova N."/>
            <person name="Fredrickson J."/>
            <person name="Balkwill D."/>
            <person name="Romine M.F."/>
            <person name="Richardson P."/>
        </authorList>
    </citation>
    <scope>NUCLEOTIDE SEQUENCE [LARGE SCALE GENOMIC DNA]</scope>
    <source>
        <strain evidence="2">ATCC 700278 / DSM 12444 / CCUG 56034 / CIP 105152 / NBRC 16084 / F199</strain>
    </source>
</reference>
<proteinExistence type="predicted"/>
<dbReference type="HOGENOM" id="CLU_2047260_0_0_5"/>
<dbReference type="KEGG" id="nar:Saro_2171"/>
<evidence type="ECO:0000313" key="1">
    <source>
        <dbReference type="EMBL" id="ABD26610.1"/>
    </source>
</evidence>
<gene>
    <name evidence="1" type="ordered locus">Saro_2171</name>
</gene>
<dbReference type="Proteomes" id="UP000009134">
    <property type="component" value="Chromosome"/>
</dbReference>
<accession>Q2G6B3</accession>
<dbReference type="eggNOG" id="COG0553">
    <property type="taxonomic scope" value="Bacteria"/>
</dbReference>
<protein>
    <submittedName>
        <fullName evidence="1">Uncharacterized protein</fullName>
    </submittedName>
</protein>
<dbReference type="STRING" id="279238.Saro_2171"/>
<keyword evidence="2" id="KW-1185">Reference proteome</keyword>
<name>Q2G6B3_NOVAD</name>